<dbReference type="Proteomes" id="UP000595897">
    <property type="component" value="Chromosome"/>
</dbReference>
<feature type="domain" description="N-acetyltransferase" evidence="1">
    <location>
        <begin position="1"/>
        <end position="153"/>
    </location>
</feature>
<protein>
    <recommendedName>
        <fullName evidence="1">N-acetyltransferase domain-containing protein</fullName>
    </recommendedName>
</protein>
<evidence type="ECO:0000259" key="1">
    <source>
        <dbReference type="PROSITE" id="PS51186"/>
    </source>
</evidence>
<dbReference type="Pfam" id="PF00583">
    <property type="entry name" value="Acetyltransf_1"/>
    <property type="match status" value="1"/>
</dbReference>
<proteinExistence type="predicted"/>
<gene>
    <name evidence="2" type="ORF">bsdtb5_31110</name>
</gene>
<dbReference type="RefSeq" id="WP_271712907.1">
    <property type="nucleotide sequence ID" value="NZ_AP024169.1"/>
</dbReference>
<evidence type="ECO:0000313" key="3">
    <source>
        <dbReference type="Proteomes" id="UP000595897"/>
    </source>
</evidence>
<name>A0A7R7ENG1_9FIRM</name>
<sequence>MRVRTIQLEDIAQYEQIGVEEGRKSSLNLQKWLDTGRTSLDWCFVIELDGQFLGRIIYGIFEEEPYDIKVWQIKLADTEGGLLNIGNKLLADSIEILKEKGFNTVEYHLYSTTPELFETFQSIFKTHGFQIVQEKKSFETNQVNNIDKAKKFEYKTLKEVGEKVFIEAIESVTEGTLDREDVMSIKLHGSRKAATLYFELLKEIDFNETWWRIAYNEKKEMIGLVVPQKFSEEEGAINYIGVTPTQRGNGYVRELLWEGARIMIEDGIQNIMADIDIQNYPLEKALEQLGYQCSRSELVLKLEL</sequence>
<dbReference type="EMBL" id="AP024169">
    <property type="protein sequence ID" value="BCN31816.1"/>
    <property type="molecule type" value="Genomic_DNA"/>
</dbReference>
<evidence type="ECO:0000313" key="2">
    <source>
        <dbReference type="EMBL" id="BCN31816.1"/>
    </source>
</evidence>
<dbReference type="PROSITE" id="PS51186">
    <property type="entry name" value="GNAT"/>
    <property type="match status" value="2"/>
</dbReference>
<dbReference type="GO" id="GO:0016747">
    <property type="term" value="F:acyltransferase activity, transferring groups other than amino-acyl groups"/>
    <property type="evidence" value="ECO:0007669"/>
    <property type="project" value="InterPro"/>
</dbReference>
<organism evidence="2 3">
    <name type="scientific">Anaeromicropila herbilytica</name>
    <dbReference type="NCBI Taxonomy" id="2785025"/>
    <lineage>
        <taxon>Bacteria</taxon>
        <taxon>Bacillati</taxon>
        <taxon>Bacillota</taxon>
        <taxon>Clostridia</taxon>
        <taxon>Lachnospirales</taxon>
        <taxon>Lachnospiraceae</taxon>
        <taxon>Anaeromicropila</taxon>
    </lineage>
</organism>
<dbReference type="Gene3D" id="3.40.630.30">
    <property type="match status" value="2"/>
</dbReference>
<feature type="domain" description="N-acetyltransferase" evidence="1">
    <location>
        <begin position="167"/>
        <end position="304"/>
    </location>
</feature>
<dbReference type="AlphaFoldDB" id="A0A7R7ENG1"/>
<keyword evidence="3" id="KW-1185">Reference proteome</keyword>
<dbReference type="InterPro" id="IPR016181">
    <property type="entry name" value="Acyl_CoA_acyltransferase"/>
</dbReference>
<dbReference type="InterPro" id="IPR000182">
    <property type="entry name" value="GNAT_dom"/>
</dbReference>
<dbReference type="KEGG" id="ahb:bsdtb5_31110"/>
<accession>A0A7R7ENG1</accession>
<dbReference type="SUPFAM" id="SSF55729">
    <property type="entry name" value="Acyl-CoA N-acyltransferases (Nat)"/>
    <property type="match status" value="2"/>
</dbReference>
<reference evidence="2 3" key="1">
    <citation type="submission" date="2020-11" db="EMBL/GenBank/DDBJ databases">
        <title>Draft genome sequencing of a Lachnospiraceae strain isolated from anoxic soil subjected to BSD treatment.</title>
        <authorList>
            <person name="Uek A."/>
            <person name="Tonouchi A."/>
        </authorList>
    </citation>
    <scope>NUCLEOTIDE SEQUENCE [LARGE SCALE GENOMIC DNA]</scope>
    <source>
        <strain evidence="2 3">TB5</strain>
    </source>
</reference>